<reference evidence="2" key="1">
    <citation type="submission" date="2015-12" db="EMBL/GenBank/DDBJ databases">
        <title>Complete genome sequences of two moderately thermophilic Paenibacillus species.</title>
        <authorList>
            <person name="Butler R.III."/>
            <person name="Wang J."/>
            <person name="Stark B.C."/>
            <person name="Pombert J.-F."/>
        </authorList>
    </citation>
    <scope>NUCLEOTIDE SEQUENCE [LARGE SCALE GENOMIC DNA]</scope>
    <source>
        <strain evidence="2">32O-Y</strain>
    </source>
</reference>
<dbReference type="Proteomes" id="UP000061660">
    <property type="component" value="Chromosome"/>
</dbReference>
<sequence length="98" mass="11154">MYRSFFNEPNYKLTPVKGQCLSSKSRVKTWTNMSLPYLKLSKAGKKSLRPFRSGTGASWLQALLQATPGFGKRVARHDRVPMVRIGVMQRLQLLSQPE</sequence>
<reference evidence="1 2" key="2">
    <citation type="journal article" date="2016" name="Genome Announc.">
        <title>Complete Genome Sequences of Two Interactive Moderate Thermophiles, Paenibacillus napthalenovorans 32O-Y and Paenibacillus sp. 32O-W.</title>
        <authorList>
            <person name="Butler R.R.III."/>
            <person name="Wang J."/>
            <person name="Stark B.C."/>
            <person name="Pombert J.F."/>
        </authorList>
    </citation>
    <scope>NUCLEOTIDE SEQUENCE [LARGE SCALE GENOMIC DNA]</scope>
    <source>
        <strain evidence="1 2">32O-Y</strain>
    </source>
</reference>
<protein>
    <submittedName>
        <fullName evidence="1">Uncharacterized protein</fullName>
    </submittedName>
</protein>
<dbReference type="KEGG" id="pnp:IJ22_38560"/>
<organism evidence="1 2">
    <name type="scientific">Paenibacillus naphthalenovorans</name>
    <dbReference type="NCBI Taxonomy" id="162209"/>
    <lineage>
        <taxon>Bacteria</taxon>
        <taxon>Bacillati</taxon>
        <taxon>Bacillota</taxon>
        <taxon>Bacilli</taxon>
        <taxon>Bacillales</taxon>
        <taxon>Paenibacillaceae</taxon>
        <taxon>Paenibacillus</taxon>
    </lineage>
</organism>
<gene>
    <name evidence="1" type="ORF">IJ22_38560</name>
</gene>
<evidence type="ECO:0000313" key="2">
    <source>
        <dbReference type="Proteomes" id="UP000061660"/>
    </source>
</evidence>
<evidence type="ECO:0000313" key="1">
    <source>
        <dbReference type="EMBL" id="ALS24187.1"/>
    </source>
</evidence>
<dbReference type="AlphaFoldDB" id="A0A0U2IN94"/>
<name>A0A0U2IN94_9BACL</name>
<accession>A0A0U2IN94</accession>
<dbReference type="EMBL" id="CP013652">
    <property type="protein sequence ID" value="ALS24187.1"/>
    <property type="molecule type" value="Genomic_DNA"/>
</dbReference>
<keyword evidence="2" id="KW-1185">Reference proteome</keyword>
<proteinExistence type="predicted"/>